<gene>
    <name evidence="1" type="ORF">JCM19538_543</name>
</gene>
<keyword evidence="2" id="KW-1185">Reference proteome</keyword>
<organism evidence="1 2">
    <name type="scientific">Jejuia pallidilutea</name>
    <dbReference type="NCBI Taxonomy" id="504487"/>
    <lineage>
        <taxon>Bacteria</taxon>
        <taxon>Pseudomonadati</taxon>
        <taxon>Bacteroidota</taxon>
        <taxon>Flavobacteriia</taxon>
        <taxon>Flavobacteriales</taxon>
        <taxon>Flavobacteriaceae</taxon>
        <taxon>Jejuia</taxon>
    </lineage>
</organism>
<dbReference type="AlphaFoldDB" id="A0A098LRM6"/>
<comment type="caution">
    <text evidence="1">The sequence shown here is derived from an EMBL/GenBank/DDBJ whole genome shotgun (WGS) entry which is preliminary data.</text>
</comment>
<protein>
    <recommendedName>
        <fullName evidence="3">Transglutaminase superfamily protein</fullName>
    </recommendedName>
</protein>
<sequence>MVNNRLIIVLIFGLVFFSCNKNKIPKDVERALKLAEENKSELLKVINTYNKNPNDSLKLKSAYFLIENMPYHSFKKGNKIFDEAFVLAGKERERQIKENPREKNPKDSTYAKLGVLLDSIVKRNRALDITPALHYDVKYLDAQFLINNIELAFMAHNKMPLKLCKNFDDFLYYILPYRVGQEPIEVNKRKELHEEYSWVYDSLKTNSLDDVVAKIYDINRFRVISKRHASYNYPYSFSQINHIKIADCTDITNYIVYILRTLGIPAGVDYTTKLGNTNRSGGAHTWVFYLNNGSQRALNSGPVYFDLEKTFRFSSTPKVYRQQFHKKQEPPLEVTHLYRDVFDVTVPAIWNIDKVSKSNTFLGIYDNNKSLFKISKAETIKNNSAFFKNMGNNIIYFPYVESPENPINYPFELTKDGKVVFFNNDGTLLKNAKLLRKYPPFMIKAKKQKYRRIEDLNGAIIQGANIDSDEHYINLDTISNFKSTQSIKFYFNTSKKFKFFRFKAKRYGRKVSITAFKLLDDKKGQVAKDWNKLLINNEEGSDDYTNLIDDNQLSFVERKFLSVTYAFNKPKEIFGFEIQARNDGNHIDVGDNYELHYWDKKWVSLGEKKADDTVLVYDAIPKSMLYLLKNNSKGKEEFVFKFDEEGNQFWVGCSEYENDKSFYNL</sequence>
<accession>A0A098LRM6</accession>
<dbReference type="EMBL" id="BBNY01000015">
    <property type="protein sequence ID" value="GAL89561.1"/>
    <property type="molecule type" value="Genomic_DNA"/>
</dbReference>
<evidence type="ECO:0000313" key="1">
    <source>
        <dbReference type="EMBL" id="GAL89561.1"/>
    </source>
</evidence>
<name>A0A098LRM6_9FLAO</name>
<proteinExistence type="predicted"/>
<evidence type="ECO:0000313" key="2">
    <source>
        <dbReference type="Proteomes" id="UP000030184"/>
    </source>
</evidence>
<dbReference type="SUPFAM" id="SSF54001">
    <property type="entry name" value="Cysteine proteinases"/>
    <property type="match status" value="1"/>
</dbReference>
<dbReference type="RefSeq" id="WP_045371920.1">
    <property type="nucleotide sequence ID" value="NZ_BBNY01000015.1"/>
</dbReference>
<dbReference type="InterPro" id="IPR038765">
    <property type="entry name" value="Papain-like_cys_pep_sf"/>
</dbReference>
<dbReference type="Proteomes" id="UP000030184">
    <property type="component" value="Unassembled WGS sequence"/>
</dbReference>
<dbReference type="OrthoDB" id="679512at2"/>
<dbReference type="PANTHER" id="PTHR35532:SF5">
    <property type="entry name" value="CARBOHYDRATE-BINDING DOMAIN-CONTAINING PROTEIN"/>
    <property type="match status" value="1"/>
</dbReference>
<dbReference type="PROSITE" id="PS51257">
    <property type="entry name" value="PROKAR_LIPOPROTEIN"/>
    <property type="match status" value="1"/>
</dbReference>
<evidence type="ECO:0008006" key="3">
    <source>
        <dbReference type="Google" id="ProtNLM"/>
    </source>
</evidence>
<dbReference type="PANTHER" id="PTHR35532">
    <property type="entry name" value="SIMILAR TO POLYHYDROXYALKANOATE DEPOLYMERASE"/>
    <property type="match status" value="1"/>
</dbReference>
<reference evidence="2" key="1">
    <citation type="journal article" date="2014" name="Genome Announc.">
        <title>Draft Genome Sequence of Marine Flavobacterium Jejuia pallidilutea Strain 11shimoA1 and Pigmentation Mutants.</title>
        <authorList>
            <person name="Takatani N."/>
            <person name="Nakanishi M."/>
            <person name="Meirelles P."/>
            <person name="Mino S."/>
            <person name="Suda W."/>
            <person name="Oshima K."/>
            <person name="Hattori M."/>
            <person name="Ohkuma M."/>
            <person name="Hosokawa M."/>
            <person name="Miyashita K."/>
            <person name="Thompson F.L."/>
            <person name="Niwa A."/>
            <person name="Sawabe T."/>
            <person name="Sawabe T."/>
        </authorList>
    </citation>
    <scope>NUCLEOTIDE SEQUENCE [LARGE SCALE GENOMIC DNA]</scope>
    <source>
        <strain evidence="2">JCM 19538</strain>
    </source>
</reference>